<gene>
    <name evidence="9" type="ORF">A3D77_07690</name>
</gene>
<comment type="similarity">
    <text evidence="1">Belongs to the RecJ family.</text>
</comment>
<dbReference type="InterPro" id="IPR004610">
    <property type="entry name" value="RecJ"/>
</dbReference>
<dbReference type="STRING" id="1798382.A3D77_07690"/>
<dbReference type="GO" id="GO:0003676">
    <property type="term" value="F:nucleic acid binding"/>
    <property type="evidence" value="ECO:0007669"/>
    <property type="project" value="InterPro"/>
</dbReference>
<dbReference type="InterPro" id="IPR051673">
    <property type="entry name" value="SSDNA_exonuclease_RecJ"/>
</dbReference>
<dbReference type="Gene3D" id="2.40.50.460">
    <property type="match status" value="1"/>
</dbReference>
<evidence type="ECO:0000256" key="2">
    <source>
        <dbReference type="ARBA" id="ARBA00019841"/>
    </source>
</evidence>
<dbReference type="GO" id="GO:0006281">
    <property type="term" value="P:DNA repair"/>
    <property type="evidence" value="ECO:0007669"/>
    <property type="project" value="InterPro"/>
</dbReference>
<evidence type="ECO:0000256" key="4">
    <source>
        <dbReference type="ARBA" id="ARBA00022801"/>
    </source>
</evidence>
<proteinExistence type="inferred from homology"/>
<reference evidence="9 10" key="1">
    <citation type="journal article" date="2016" name="Nat. Commun.">
        <title>Thousands of microbial genomes shed light on interconnected biogeochemical processes in an aquifer system.</title>
        <authorList>
            <person name="Anantharaman K."/>
            <person name="Brown C.T."/>
            <person name="Hug L.A."/>
            <person name="Sharon I."/>
            <person name="Castelle C.J."/>
            <person name="Probst A.J."/>
            <person name="Thomas B.C."/>
            <person name="Singh A."/>
            <person name="Wilkins M.J."/>
            <person name="Karaoz U."/>
            <person name="Brodie E.L."/>
            <person name="Williams K.H."/>
            <person name="Hubbard S.S."/>
            <person name="Banfield J.F."/>
        </authorList>
    </citation>
    <scope>NUCLEOTIDE SEQUENCE [LARGE SCALE GENOMIC DNA]</scope>
</reference>
<protein>
    <recommendedName>
        <fullName evidence="2">Single-stranded-DNA-specific exonuclease RecJ</fullName>
    </recommendedName>
</protein>
<dbReference type="GO" id="GO:0006310">
    <property type="term" value="P:DNA recombination"/>
    <property type="evidence" value="ECO:0007669"/>
    <property type="project" value="InterPro"/>
</dbReference>
<evidence type="ECO:0000259" key="7">
    <source>
        <dbReference type="Pfam" id="PF02272"/>
    </source>
</evidence>
<dbReference type="PANTHER" id="PTHR30255:SF2">
    <property type="entry name" value="SINGLE-STRANDED-DNA-SPECIFIC EXONUCLEASE RECJ"/>
    <property type="match status" value="1"/>
</dbReference>
<dbReference type="InterPro" id="IPR041122">
    <property type="entry name" value="RecJ_OB"/>
</dbReference>
<dbReference type="PANTHER" id="PTHR30255">
    <property type="entry name" value="SINGLE-STRANDED-DNA-SPECIFIC EXONUCLEASE RECJ"/>
    <property type="match status" value="1"/>
</dbReference>
<evidence type="ECO:0000256" key="3">
    <source>
        <dbReference type="ARBA" id="ARBA00022722"/>
    </source>
</evidence>
<sequence>MTTWKLLSQEEVTSQNLFSILLKNRNIGKKDEESFLHPTLESITFQTTGIDKKEADIAVVRIKKAIKNRESIVVYTDYDADGVSGGAILWETLYKLGGHVMPYVPHRVREGYGLSKLGIENIKKEFNPALLITVDHGITSGEKVEYAKHLGMDVIILDHHLIPKNPPKPFALVHTTGLCASGISWFFSNYLRSVVKEISFEELKKNYLDLAVIGTVADLVPLTGPNRAIVKFGLERLNNTKRLGLLALIEQSGLKDKEIDTYHIGHIIAPRINAMGRITHAMDALRLLCTTDGKRARELARILGYTNTNRQDLTRESTDIAFEMVKKDESILIISHEEFNEGIIGLVAGKLTEKYNKPSVVMSLGKEFAKASARSVAGFNIVEFFREEIGWFVDVGGHPMAAGFTVKLENVEKLQEVLEKKAKKILKGRKMEKEIPVDAQLPLSALDTKLLKTVELLKPFGVANPEPVFLSKNAEIVEKRFVGKTGSHLKIKIKDSKNNTYYEAMGFGMGERVSEFIENNHLDIVYRVCENEWNGEKKLQLTLIDVKVSN</sequence>
<feature type="domain" description="DHHA1" evidence="7">
    <location>
        <begin position="330"/>
        <end position="423"/>
    </location>
</feature>
<accession>A0A1F5ZSN7</accession>
<evidence type="ECO:0000259" key="8">
    <source>
        <dbReference type="Pfam" id="PF17768"/>
    </source>
</evidence>
<keyword evidence="5 9" id="KW-0269">Exonuclease</keyword>
<dbReference type="EMBL" id="MFJL01000026">
    <property type="protein sequence ID" value="OGG15393.1"/>
    <property type="molecule type" value="Genomic_DNA"/>
</dbReference>
<name>A0A1F5ZSN7_9BACT</name>
<feature type="domain" description="RecJ OB" evidence="8">
    <location>
        <begin position="437"/>
        <end position="545"/>
    </location>
</feature>
<dbReference type="InterPro" id="IPR038763">
    <property type="entry name" value="DHH_sf"/>
</dbReference>
<evidence type="ECO:0000313" key="9">
    <source>
        <dbReference type="EMBL" id="OGG15393.1"/>
    </source>
</evidence>
<dbReference type="Gene3D" id="3.90.1640.30">
    <property type="match status" value="1"/>
</dbReference>
<feature type="domain" description="DDH" evidence="6">
    <location>
        <begin position="71"/>
        <end position="215"/>
    </location>
</feature>
<dbReference type="Proteomes" id="UP000176923">
    <property type="component" value="Unassembled WGS sequence"/>
</dbReference>
<evidence type="ECO:0000313" key="10">
    <source>
        <dbReference type="Proteomes" id="UP000176923"/>
    </source>
</evidence>
<organism evidence="9 10">
    <name type="scientific">Candidatus Gottesmanbacteria bacterium RIFCSPHIGHO2_02_FULL_39_11</name>
    <dbReference type="NCBI Taxonomy" id="1798382"/>
    <lineage>
        <taxon>Bacteria</taxon>
        <taxon>Candidatus Gottesmaniibacteriota</taxon>
    </lineage>
</organism>
<dbReference type="InterPro" id="IPR003156">
    <property type="entry name" value="DHHA1_dom"/>
</dbReference>
<dbReference type="SUPFAM" id="SSF64182">
    <property type="entry name" value="DHH phosphoesterases"/>
    <property type="match status" value="1"/>
</dbReference>
<comment type="caution">
    <text evidence="9">The sequence shown here is derived from an EMBL/GenBank/DDBJ whole genome shotgun (WGS) entry which is preliminary data.</text>
</comment>
<dbReference type="NCBIfam" id="TIGR00644">
    <property type="entry name" value="recJ"/>
    <property type="match status" value="1"/>
</dbReference>
<evidence type="ECO:0000256" key="1">
    <source>
        <dbReference type="ARBA" id="ARBA00005915"/>
    </source>
</evidence>
<evidence type="ECO:0000256" key="5">
    <source>
        <dbReference type="ARBA" id="ARBA00022839"/>
    </source>
</evidence>
<dbReference type="Pfam" id="PF17768">
    <property type="entry name" value="RecJ_OB"/>
    <property type="match status" value="1"/>
</dbReference>
<dbReference type="Pfam" id="PF02272">
    <property type="entry name" value="DHHA1"/>
    <property type="match status" value="1"/>
</dbReference>
<evidence type="ECO:0000259" key="6">
    <source>
        <dbReference type="Pfam" id="PF01368"/>
    </source>
</evidence>
<dbReference type="Pfam" id="PF01368">
    <property type="entry name" value="DHH"/>
    <property type="match status" value="1"/>
</dbReference>
<keyword evidence="4" id="KW-0378">Hydrolase</keyword>
<dbReference type="GO" id="GO:0008409">
    <property type="term" value="F:5'-3' exonuclease activity"/>
    <property type="evidence" value="ECO:0007669"/>
    <property type="project" value="InterPro"/>
</dbReference>
<dbReference type="InterPro" id="IPR001667">
    <property type="entry name" value="DDH_dom"/>
</dbReference>
<dbReference type="AlphaFoldDB" id="A0A1F5ZSN7"/>
<keyword evidence="3" id="KW-0540">Nuclease</keyword>